<dbReference type="Pfam" id="PF13671">
    <property type="entry name" value="AAA_33"/>
    <property type="match status" value="1"/>
</dbReference>
<dbReference type="Proteomes" id="UP000423756">
    <property type="component" value="Unassembled WGS sequence"/>
</dbReference>
<accession>A0A7V7NVW3</accession>
<dbReference type="SUPFAM" id="SSF52540">
    <property type="entry name" value="P-loop containing nucleoside triphosphate hydrolases"/>
    <property type="match status" value="1"/>
</dbReference>
<dbReference type="Gene3D" id="3.40.50.300">
    <property type="entry name" value="P-loop containing nucleotide triphosphate hydrolases"/>
    <property type="match status" value="1"/>
</dbReference>
<sequence length="170" mass="18991">MLYIFGGLPGTGKSELSKYLSEITGAMYLRIDTIEQALKNNGISNIHDEGYKVAASIASENLKLGQSVVADSTNPVNESRELWRNAATSSSSQFIEIEITCSDLLEHKQRIETRASDIQELKLPTWESVVERDYDQWMTKRVVIDTAGRSLDQSRYDLINALGFSVPTKT</sequence>
<dbReference type="PANTHER" id="PTHR37807">
    <property type="entry name" value="OS07G0160300 PROTEIN"/>
    <property type="match status" value="1"/>
</dbReference>
<organism evidence="1 2">
    <name type="scientific">Vibrio chagasii</name>
    <dbReference type="NCBI Taxonomy" id="170679"/>
    <lineage>
        <taxon>Bacteria</taxon>
        <taxon>Pseudomonadati</taxon>
        <taxon>Pseudomonadota</taxon>
        <taxon>Gammaproteobacteria</taxon>
        <taxon>Vibrionales</taxon>
        <taxon>Vibrionaceae</taxon>
        <taxon>Vibrio</taxon>
    </lineage>
</organism>
<dbReference type="RefSeq" id="WP_137407014.1">
    <property type="nucleotide sequence ID" value="NZ_AP025465.1"/>
</dbReference>
<protein>
    <submittedName>
        <fullName evidence="1">AAA family ATPase</fullName>
    </submittedName>
</protein>
<name>A0A7V7NVW3_9VIBR</name>
<evidence type="ECO:0000313" key="1">
    <source>
        <dbReference type="EMBL" id="KAB0481451.1"/>
    </source>
</evidence>
<evidence type="ECO:0000313" key="2">
    <source>
        <dbReference type="Proteomes" id="UP000423756"/>
    </source>
</evidence>
<gene>
    <name evidence="1" type="ORF">F7Q91_05630</name>
</gene>
<dbReference type="PANTHER" id="PTHR37807:SF3">
    <property type="entry name" value="OS07G0160300 PROTEIN"/>
    <property type="match status" value="1"/>
</dbReference>
<dbReference type="InterPro" id="IPR027417">
    <property type="entry name" value="P-loop_NTPase"/>
</dbReference>
<proteinExistence type="predicted"/>
<comment type="caution">
    <text evidence="1">The sequence shown here is derived from an EMBL/GenBank/DDBJ whole genome shotgun (WGS) entry which is preliminary data.</text>
</comment>
<dbReference type="GeneID" id="77340794"/>
<dbReference type="EMBL" id="VZPX01000008">
    <property type="protein sequence ID" value="KAB0481451.1"/>
    <property type="molecule type" value="Genomic_DNA"/>
</dbReference>
<dbReference type="AlphaFoldDB" id="A0A7V7NVW3"/>
<reference evidence="1 2" key="1">
    <citation type="submission" date="2019-09" db="EMBL/GenBank/DDBJ databases">
        <title>Draft genome sequences of 48 bacterial type strains from the CCUG.</title>
        <authorList>
            <person name="Tunovic T."/>
            <person name="Pineiro-Iglesias B."/>
            <person name="Unosson C."/>
            <person name="Inganas E."/>
            <person name="Ohlen M."/>
            <person name="Cardew S."/>
            <person name="Jensie-Markopoulos S."/>
            <person name="Salva-Serra F."/>
            <person name="Jaen-Luchoro D."/>
            <person name="Karlsson R."/>
            <person name="Svensson-Stadler L."/>
            <person name="Chun J."/>
            <person name="Moore E."/>
        </authorList>
    </citation>
    <scope>NUCLEOTIDE SEQUENCE [LARGE SCALE GENOMIC DNA]</scope>
    <source>
        <strain evidence="1 2">CCUG 48643</strain>
    </source>
</reference>